<name>A0A2L2BSI6_9MICO</name>
<keyword evidence="1" id="KW-0732">Signal</keyword>
<dbReference type="EMBL" id="CP026923">
    <property type="protein sequence ID" value="AVG24635.1"/>
    <property type="molecule type" value="Genomic_DNA"/>
</dbReference>
<dbReference type="Proteomes" id="UP000243077">
    <property type="component" value="Chromosome"/>
</dbReference>
<keyword evidence="3" id="KW-1185">Reference proteome</keyword>
<dbReference type="OrthoDB" id="3267550at2"/>
<dbReference type="AlphaFoldDB" id="A0A2L2BSI6"/>
<keyword evidence="2" id="KW-0449">Lipoprotein</keyword>
<sequence length="156" mass="16405">MRARFAPTLVASALTVTALTGCTFTAEIANLQPYDPSDGVAITMDDVAVRNALLITGDGAEANLVMTVVNTTGESVDLRVQYGPSDARQTDIIALPAEPELFQVGSDPANQLVISDDGIIAGSLFPVYFQHGNAQGEIIEVPVLDGTLAEYELLVP</sequence>
<accession>A0A2L2BSI6</accession>
<proteinExistence type="predicted"/>
<feature type="signal peptide" evidence="1">
    <location>
        <begin position="1"/>
        <end position="18"/>
    </location>
</feature>
<evidence type="ECO:0000256" key="1">
    <source>
        <dbReference type="SAM" id="SignalP"/>
    </source>
</evidence>
<organism evidence="2 3">
    <name type="scientific">Pontimonas salivibrio</name>
    <dbReference type="NCBI Taxonomy" id="1159327"/>
    <lineage>
        <taxon>Bacteria</taxon>
        <taxon>Bacillati</taxon>
        <taxon>Actinomycetota</taxon>
        <taxon>Actinomycetes</taxon>
        <taxon>Micrococcales</taxon>
        <taxon>Microbacteriaceae</taxon>
        <taxon>Pontimonas</taxon>
    </lineage>
</organism>
<gene>
    <name evidence="2" type="ORF">C3B54_111704</name>
</gene>
<dbReference type="PROSITE" id="PS51257">
    <property type="entry name" value="PROKAR_LIPOPROTEIN"/>
    <property type="match status" value="1"/>
</dbReference>
<evidence type="ECO:0000313" key="2">
    <source>
        <dbReference type="EMBL" id="AVG24635.1"/>
    </source>
</evidence>
<evidence type="ECO:0000313" key="3">
    <source>
        <dbReference type="Proteomes" id="UP000243077"/>
    </source>
</evidence>
<protein>
    <submittedName>
        <fullName evidence="2">Copper binding lipoprotein</fullName>
    </submittedName>
</protein>
<reference evidence="2 3" key="1">
    <citation type="submission" date="2018-02" db="EMBL/GenBank/DDBJ databases">
        <title>Complete genome of the streamlined marine actinobacterium Pontimonas salivibrio CL-TW6 adapted to coastal planktonic lifestype.</title>
        <authorList>
            <person name="Cho B.C."/>
            <person name="Hardies S.C."/>
            <person name="Jang G.I."/>
            <person name="Hwang C.Y."/>
        </authorList>
    </citation>
    <scope>NUCLEOTIDE SEQUENCE [LARGE SCALE GENOMIC DNA]</scope>
    <source>
        <strain evidence="2 3">CL-TW6</strain>
    </source>
</reference>
<dbReference type="KEGG" id="psai:C3B54_111704"/>
<dbReference type="RefSeq" id="WP_104914088.1">
    <property type="nucleotide sequence ID" value="NZ_CP026923.1"/>
</dbReference>
<feature type="chain" id="PRO_5038916682" evidence="1">
    <location>
        <begin position="19"/>
        <end position="156"/>
    </location>
</feature>